<proteinExistence type="predicted"/>
<accession>A0A162KPB8</accession>
<dbReference type="OrthoDB" id="4889313at2759"/>
<keyword evidence="3" id="KW-1185">Reference proteome</keyword>
<reference evidence="2 3" key="1">
    <citation type="journal article" date="2016" name="Genome Biol. Evol.">
        <title>Divergent and convergent evolution of fungal pathogenicity.</title>
        <authorList>
            <person name="Shang Y."/>
            <person name="Xiao G."/>
            <person name="Zheng P."/>
            <person name="Cen K."/>
            <person name="Zhan S."/>
            <person name="Wang C."/>
        </authorList>
    </citation>
    <scope>NUCLEOTIDE SEQUENCE [LARGE SCALE GENOMIC DNA]</scope>
    <source>
        <strain evidence="2 3">RCEF 1005</strain>
    </source>
</reference>
<evidence type="ECO:0000313" key="3">
    <source>
        <dbReference type="Proteomes" id="UP000076881"/>
    </source>
</evidence>
<gene>
    <name evidence="2" type="ORF">LEL_04751</name>
</gene>
<dbReference type="Proteomes" id="UP000076881">
    <property type="component" value="Unassembled WGS sequence"/>
</dbReference>
<dbReference type="AlphaFoldDB" id="A0A162KPB8"/>
<evidence type="ECO:0000313" key="2">
    <source>
        <dbReference type="EMBL" id="OAA77928.1"/>
    </source>
</evidence>
<dbReference type="STRING" id="1081108.A0A162KPB8"/>
<feature type="compositionally biased region" description="Low complexity" evidence="1">
    <location>
        <begin position="296"/>
        <end position="310"/>
    </location>
</feature>
<comment type="caution">
    <text evidence="2">The sequence shown here is derived from an EMBL/GenBank/DDBJ whole genome shotgun (WGS) entry which is preliminary data.</text>
</comment>
<sequence>MLLCALEIEERWLRQEVGQLHELLREDNLTCSKHHCEFTKAIQSRLRAFDHDESIQTALTQGLPLKWTNSAGLFSINPRKAIFAATRVVFRDMHRHGGIDYEFAMHGIVSLDQLEKHRLVLFSTVKREMTAAMMDMMQLALLLELHNAATLHYGLFHMGFRAAILIHCLDPRLQTPKEHIMAKLNALFPPIAAANLDSVLPLAPYSDGLRDNIRFSVYEHLMRGNTADMTKWHALQTRLFSWCNIPGYDEARDTLLRYTEEFKKIEELCLSTLNLLECRRRSSCIPESPVESSFLTTSSRSNATPSPSSSFFGCEKADRESSIQDSHYSFASARSLSSSARHNLQQSPLLRGMPGREISAAKTDGAAFAGDIDVAPILMYPNDLSRVEFDQHPLAKHLDMSPREKMQLGLIIPKQLSSRNF</sequence>
<feature type="region of interest" description="Disordered" evidence="1">
    <location>
        <begin position="289"/>
        <end position="312"/>
    </location>
</feature>
<protein>
    <submittedName>
        <fullName evidence="2">Uncharacterized protein</fullName>
    </submittedName>
</protein>
<organism evidence="2 3">
    <name type="scientific">Akanthomyces lecanii RCEF 1005</name>
    <dbReference type="NCBI Taxonomy" id="1081108"/>
    <lineage>
        <taxon>Eukaryota</taxon>
        <taxon>Fungi</taxon>
        <taxon>Dikarya</taxon>
        <taxon>Ascomycota</taxon>
        <taxon>Pezizomycotina</taxon>
        <taxon>Sordariomycetes</taxon>
        <taxon>Hypocreomycetidae</taxon>
        <taxon>Hypocreales</taxon>
        <taxon>Cordycipitaceae</taxon>
        <taxon>Akanthomyces</taxon>
        <taxon>Cordyceps confragosa</taxon>
    </lineage>
</organism>
<dbReference type="EMBL" id="AZHF01000003">
    <property type="protein sequence ID" value="OAA77928.1"/>
    <property type="molecule type" value="Genomic_DNA"/>
</dbReference>
<evidence type="ECO:0000256" key="1">
    <source>
        <dbReference type="SAM" id="MobiDB-lite"/>
    </source>
</evidence>
<name>A0A162KPB8_CORDF</name>